<dbReference type="Gene3D" id="2.30.30.140">
    <property type="match status" value="1"/>
</dbReference>
<dbReference type="InterPro" id="IPR019812">
    <property type="entry name" value="Hydgase_assmbl_chp_CS"/>
</dbReference>
<accession>A0A327KFM0</accession>
<dbReference type="Proteomes" id="UP000248863">
    <property type="component" value="Unassembled WGS sequence"/>
</dbReference>
<dbReference type="RefSeq" id="WP_111358068.1">
    <property type="nucleotide sequence ID" value="NZ_NHSK01000210.1"/>
</dbReference>
<dbReference type="SUPFAM" id="SSF159127">
    <property type="entry name" value="HupF/HypC-like"/>
    <property type="match status" value="1"/>
</dbReference>
<keyword evidence="3" id="KW-1185">Reference proteome</keyword>
<dbReference type="NCBIfam" id="TIGR00074">
    <property type="entry name" value="hypC_hupF"/>
    <property type="match status" value="1"/>
</dbReference>
<dbReference type="EMBL" id="NPEU01000174">
    <property type="protein sequence ID" value="RAI37589.1"/>
    <property type="molecule type" value="Genomic_DNA"/>
</dbReference>
<dbReference type="OrthoDB" id="9806017at2"/>
<dbReference type="Pfam" id="PF01455">
    <property type="entry name" value="HupF_HypC"/>
    <property type="match status" value="1"/>
</dbReference>
<evidence type="ECO:0000256" key="1">
    <source>
        <dbReference type="ARBA" id="ARBA00006018"/>
    </source>
</evidence>
<dbReference type="GO" id="GO:0051604">
    <property type="term" value="P:protein maturation"/>
    <property type="evidence" value="ECO:0007669"/>
    <property type="project" value="TreeGrafter"/>
</dbReference>
<sequence length="109" mass="11425">MCIGLPMRIVTADAFSAMCERRGAVEPVSLLLVGPQPAGTPVLVHLGTAVRVLDEAEARQIDDALDALAAALDGRPFDHLFADLIGREPELPAHLAAAAAPEPSRPPDK</sequence>
<dbReference type="PROSITE" id="PS01097">
    <property type="entry name" value="HUPF_HYPC"/>
    <property type="match status" value="1"/>
</dbReference>
<dbReference type="PRINTS" id="PR00445">
    <property type="entry name" value="HUPFHYPC"/>
</dbReference>
<dbReference type="PANTHER" id="PTHR35177:SF2">
    <property type="entry name" value="HYDROGENASE MATURATION FACTOR HYBG"/>
    <property type="match status" value="1"/>
</dbReference>
<name>A0A327KFM0_9BRAD</name>
<gene>
    <name evidence="2" type="ORF">CH338_15605</name>
</gene>
<evidence type="ECO:0000313" key="2">
    <source>
        <dbReference type="EMBL" id="RAI37589.1"/>
    </source>
</evidence>
<dbReference type="PANTHER" id="PTHR35177">
    <property type="entry name" value="HYDROGENASE MATURATION FACTOR HYBG"/>
    <property type="match status" value="1"/>
</dbReference>
<protein>
    <submittedName>
        <fullName evidence="2">Hydrogenase</fullName>
    </submittedName>
</protein>
<reference evidence="2 3" key="1">
    <citation type="submission" date="2017-07" db="EMBL/GenBank/DDBJ databases">
        <title>Draft Genome Sequences of Select Purple Nonsulfur Bacteria.</title>
        <authorList>
            <person name="Lasarre B."/>
            <person name="Mckinlay J.B."/>
        </authorList>
    </citation>
    <scope>NUCLEOTIDE SEQUENCE [LARGE SCALE GENOMIC DNA]</scope>
    <source>
        <strain evidence="2 3">DSM 11907</strain>
    </source>
</reference>
<dbReference type="GO" id="GO:1902670">
    <property type="term" value="F:carbon dioxide binding"/>
    <property type="evidence" value="ECO:0007669"/>
    <property type="project" value="TreeGrafter"/>
</dbReference>
<dbReference type="InterPro" id="IPR001109">
    <property type="entry name" value="Hydrogenase_HupF/HypC"/>
</dbReference>
<dbReference type="GO" id="GO:0005506">
    <property type="term" value="F:iron ion binding"/>
    <property type="evidence" value="ECO:0007669"/>
    <property type="project" value="TreeGrafter"/>
</dbReference>
<organism evidence="2 3">
    <name type="scientific">Rhodoplanes elegans</name>
    <dbReference type="NCBI Taxonomy" id="29408"/>
    <lineage>
        <taxon>Bacteria</taxon>
        <taxon>Pseudomonadati</taxon>
        <taxon>Pseudomonadota</taxon>
        <taxon>Alphaproteobacteria</taxon>
        <taxon>Hyphomicrobiales</taxon>
        <taxon>Nitrobacteraceae</taxon>
        <taxon>Rhodoplanes</taxon>
    </lineage>
</organism>
<evidence type="ECO:0000313" key="3">
    <source>
        <dbReference type="Proteomes" id="UP000248863"/>
    </source>
</evidence>
<proteinExistence type="inferred from homology"/>
<dbReference type="AlphaFoldDB" id="A0A327KFM0"/>
<comment type="similarity">
    <text evidence="1">Belongs to the HupF/HypC family.</text>
</comment>
<comment type="caution">
    <text evidence="2">The sequence shown here is derived from an EMBL/GenBank/DDBJ whole genome shotgun (WGS) entry which is preliminary data.</text>
</comment>